<feature type="transmembrane region" description="Helical" evidence="5">
    <location>
        <begin position="151"/>
        <end position="172"/>
    </location>
</feature>
<dbReference type="Pfam" id="PF04932">
    <property type="entry name" value="Wzy_C"/>
    <property type="match status" value="1"/>
</dbReference>
<feature type="transmembrane region" description="Helical" evidence="5">
    <location>
        <begin position="201"/>
        <end position="217"/>
    </location>
</feature>
<dbReference type="PANTHER" id="PTHR37422:SF13">
    <property type="entry name" value="LIPOPOLYSACCHARIDE BIOSYNTHESIS PROTEIN PA4999-RELATED"/>
    <property type="match status" value="1"/>
</dbReference>
<feature type="transmembrane region" description="Helical" evidence="5">
    <location>
        <begin position="65"/>
        <end position="85"/>
    </location>
</feature>
<keyword evidence="2 5" id="KW-0812">Transmembrane</keyword>
<evidence type="ECO:0000259" key="6">
    <source>
        <dbReference type="Pfam" id="PF04932"/>
    </source>
</evidence>
<evidence type="ECO:0000313" key="8">
    <source>
        <dbReference type="Proteomes" id="UP000002943"/>
    </source>
</evidence>
<dbReference type="Proteomes" id="UP000002943">
    <property type="component" value="Unassembled WGS sequence"/>
</dbReference>
<dbReference type="RefSeq" id="WP_009601174.1">
    <property type="nucleotide sequence ID" value="NZ_AEIU01000069.1"/>
</dbReference>
<feature type="domain" description="O-antigen ligase-related" evidence="6">
    <location>
        <begin position="184"/>
        <end position="324"/>
    </location>
</feature>
<feature type="transmembrane region" description="Helical" evidence="5">
    <location>
        <begin position="342"/>
        <end position="359"/>
    </location>
</feature>
<evidence type="ECO:0000256" key="1">
    <source>
        <dbReference type="ARBA" id="ARBA00004141"/>
    </source>
</evidence>
<evidence type="ECO:0000256" key="3">
    <source>
        <dbReference type="ARBA" id="ARBA00022989"/>
    </source>
</evidence>
<dbReference type="InterPro" id="IPR051533">
    <property type="entry name" value="WaaL-like"/>
</dbReference>
<feature type="transmembrane region" description="Helical" evidence="5">
    <location>
        <begin position="12"/>
        <end position="33"/>
    </location>
</feature>
<dbReference type="AlphaFoldDB" id="E3BJH3"/>
<feature type="transmembrane region" description="Helical" evidence="5">
    <location>
        <begin position="311"/>
        <end position="330"/>
    </location>
</feature>
<dbReference type="InterPro" id="IPR007016">
    <property type="entry name" value="O-antigen_ligase-rel_domated"/>
</dbReference>
<feature type="transmembrane region" description="Helical" evidence="5">
    <location>
        <begin position="224"/>
        <end position="243"/>
    </location>
</feature>
<sequence length="391" mass="44481">MYLDNINSLIKYRTNIFFSIIILFLILGISARYTHGAHNIQKILALIIPICMVIKFGLESGYIKHFIIYLTTVFLCYIFSDQNYVDISPLTFLRAVLGFGILYVIMLVKNGTYLRSLTTGLVLLPLFMVLISSTCHFLFNISVTSGGNRYGAGISSAHFAFLTYFVILFLVYESLLKKRVYLFFIAVTLMMMLLSGSRGPLLAALLPIALLLPFLKLRDIQRKIILTSPLIIIVGSKLILSMVERSKMTTFDSDGGLNLSGREYAWSYFLEKIEGLNLFGGKLGSITKVTEGVKEYNLYVFTVPHNEFIRFYMELGIIGCSLFFLNIIFIMSKTYRISSSTTRKFLVTSFIGMFILTLFDNSLSTLQSSVPFALLLKYIHFNEKLRHEEKI</sequence>
<dbReference type="eggNOG" id="COG3307">
    <property type="taxonomic scope" value="Bacteria"/>
</dbReference>
<protein>
    <recommendedName>
        <fullName evidence="6">O-antigen ligase-related domain-containing protein</fullName>
    </recommendedName>
</protein>
<keyword evidence="4 5" id="KW-0472">Membrane</keyword>
<gene>
    <name evidence="7" type="ORF">VIBC2010_07229</name>
</gene>
<dbReference type="GO" id="GO:0016020">
    <property type="term" value="C:membrane"/>
    <property type="evidence" value="ECO:0007669"/>
    <property type="project" value="UniProtKB-SubCell"/>
</dbReference>
<dbReference type="PANTHER" id="PTHR37422">
    <property type="entry name" value="TEICHURONIC ACID BIOSYNTHESIS PROTEIN TUAE"/>
    <property type="match status" value="1"/>
</dbReference>
<reference evidence="7 8" key="1">
    <citation type="journal article" date="2012" name="Int. J. Syst. Evol. Microbiol.">
        <title>Vibrio caribbeanicus sp. nov., isolated from the marine sponge Scleritoderma cyanea.</title>
        <authorList>
            <person name="Hoffmann M."/>
            <person name="Monday S.R."/>
            <person name="Allard M.W."/>
            <person name="Strain E.A."/>
            <person name="Whittaker P."/>
            <person name="Naum M."/>
            <person name="McCarthy P.J."/>
            <person name="Lopez J.V."/>
            <person name="Fischer M."/>
            <person name="Brown E.W."/>
        </authorList>
    </citation>
    <scope>NUCLEOTIDE SEQUENCE [LARGE SCALE GENOMIC DNA]</scope>
    <source>
        <strain evidence="7 8">ATCC BAA-2122</strain>
    </source>
</reference>
<dbReference type="EMBL" id="AEIU01000069">
    <property type="protein sequence ID" value="EFP96742.1"/>
    <property type="molecule type" value="Genomic_DNA"/>
</dbReference>
<keyword evidence="8" id="KW-1185">Reference proteome</keyword>
<evidence type="ECO:0000256" key="5">
    <source>
        <dbReference type="SAM" id="Phobius"/>
    </source>
</evidence>
<feature type="transmembrane region" description="Helical" evidence="5">
    <location>
        <begin position="179"/>
        <end position="195"/>
    </location>
</feature>
<evidence type="ECO:0000256" key="2">
    <source>
        <dbReference type="ARBA" id="ARBA00022692"/>
    </source>
</evidence>
<feature type="transmembrane region" description="Helical" evidence="5">
    <location>
        <begin position="120"/>
        <end position="139"/>
    </location>
</feature>
<evidence type="ECO:0000256" key="4">
    <source>
        <dbReference type="ARBA" id="ARBA00023136"/>
    </source>
</evidence>
<organism evidence="7 8">
    <name type="scientific">Vibrio caribbeanicus ATCC BAA-2122</name>
    <dbReference type="NCBI Taxonomy" id="796620"/>
    <lineage>
        <taxon>Bacteria</taxon>
        <taxon>Pseudomonadati</taxon>
        <taxon>Pseudomonadota</taxon>
        <taxon>Gammaproteobacteria</taxon>
        <taxon>Vibrionales</taxon>
        <taxon>Vibrionaceae</taxon>
        <taxon>Vibrio</taxon>
    </lineage>
</organism>
<evidence type="ECO:0000313" key="7">
    <source>
        <dbReference type="EMBL" id="EFP96742.1"/>
    </source>
</evidence>
<dbReference type="STRING" id="796620.VIBC2010_07229"/>
<name>E3BJH3_9VIBR</name>
<keyword evidence="3 5" id="KW-1133">Transmembrane helix</keyword>
<dbReference type="OrthoDB" id="9783389at2"/>
<feature type="transmembrane region" description="Helical" evidence="5">
    <location>
        <begin position="91"/>
        <end position="108"/>
    </location>
</feature>
<comment type="caution">
    <text evidence="7">The sequence shown here is derived from an EMBL/GenBank/DDBJ whole genome shotgun (WGS) entry which is preliminary data.</text>
</comment>
<comment type="subcellular location">
    <subcellularLocation>
        <location evidence="1">Membrane</location>
        <topology evidence="1">Multi-pass membrane protein</topology>
    </subcellularLocation>
</comment>
<proteinExistence type="predicted"/>
<accession>E3BJH3</accession>